<dbReference type="SUPFAM" id="SSF144232">
    <property type="entry name" value="HIT/MYND zinc finger-like"/>
    <property type="match status" value="1"/>
</dbReference>
<dbReference type="CDD" id="cd21437">
    <property type="entry name" value="zf-HIT_ZNHIT1_like"/>
    <property type="match status" value="1"/>
</dbReference>
<dbReference type="GO" id="GO:0006338">
    <property type="term" value="P:chromatin remodeling"/>
    <property type="evidence" value="ECO:0007669"/>
    <property type="project" value="InterPro"/>
</dbReference>
<proteinExistence type="predicted"/>
<evidence type="ECO:0000256" key="4">
    <source>
        <dbReference type="PROSITE-ProRule" id="PRU00453"/>
    </source>
</evidence>
<dbReference type="Pfam" id="PF04438">
    <property type="entry name" value="zf-HIT"/>
    <property type="match status" value="1"/>
</dbReference>
<accession>A0A8S1HAX5</accession>
<gene>
    <name evidence="7" type="ORF">CAUJ_LOCUS7567</name>
</gene>
<dbReference type="GO" id="GO:0005634">
    <property type="term" value="C:nucleus"/>
    <property type="evidence" value="ECO:0007669"/>
    <property type="project" value="UniProtKB-ARBA"/>
</dbReference>
<evidence type="ECO:0000256" key="5">
    <source>
        <dbReference type="SAM" id="MobiDB-lite"/>
    </source>
</evidence>
<keyword evidence="2 4" id="KW-0863">Zinc-finger</keyword>
<protein>
    <recommendedName>
        <fullName evidence="6">HIT-type domain-containing protein</fullName>
    </recommendedName>
</protein>
<dbReference type="OrthoDB" id="74807at2759"/>
<evidence type="ECO:0000256" key="3">
    <source>
        <dbReference type="ARBA" id="ARBA00022833"/>
    </source>
</evidence>
<dbReference type="AlphaFoldDB" id="A0A8S1HAX5"/>
<evidence type="ECO:0000256" key="2">
    <source>
        <dbReference type="ARBA" id="ARBA00022771"/>
    </source>
</evidence>
<feature type="domain" description="HIT-type" evidence="6">
    <location>
        <begin position="160"/>
        <end position="192"/>
    </location>
</feature>
<evidence type="ECO:0000313" key="8">
    <source>
        <dbReference type="Proteomes" id="UP000835052"/>
    </source>
</evidence>
<evidence type="ECO:0000313" key="7">
    <source>
        <dbReference type="EMBL" id="CAD6191648.1"/>
    </source>
</evidence>
<name>A0A8S1HAX5_9PELO</name>
<dbReference type="PANTHER" id="PTHR13093">
    <property type="entry name" value="ZINC FINGER HIT DOMAIN CONTAINING PROTEIN 1"/>
    <property type="match status" value="1"/>
</dbReference>
<evidence type="ECO:0000259" key="6">
    <source>
        <dbReference type="PROSITE" id="PS51083"/>
    </source>
</evidence>
<dbReference type="GO" id="GO:0008270">
    <property type="term" value="F:zinc ion binding"/>
    <property type="evidence" value="ECO:0007669"/>
    <property type="project" value="UniProtKB-UniRule"/>
</dbReference>
<reference evidence="7" key="1">
    <citation type="submission" date="2020-10" db="EMBL/GenBank/DDBJ databases">
        <authorList>
            <person name="Kikuchi T."/>
        </authorList>
    </citation>
    <scope>NUCLEOTIDE SEQUENCE</scope>
    <source>
        <strain evidence="7">NKZ352</strain>
    </source>
</reference>
<dbReference type="Gene3D" id="3.30.60.190">
    <property type="match status" value="1"/>
</dbReference>
<sequence>MTFAPPRRSAVAIARQSVRISNLDTNKILDDSIRKQRQSKQIEGLELDNVQEDPHANIIWNKAAPKFEDEMIGGNSAKKGKRGANEERQAGGSEKPAKPSRKRKMMRPEFQKQRFRKPLLLQIAEQSKAIRSSQNPDFRRVDAYERAQAPPTTRPPRRFCAVCGFKSNYNCTKCGLKYCSIPCRDIHNDTRCMRWTS</sequence>
<organism evidence="7 8">
    <name type="scientific">Caenorhabditis auriculariae</name>
    <dbReference type="NCBI Taxonomy" id="2777116"/>
    <lineage>
        <taxon>Eukaryota</taxon>
        <taxon>Metazoa</taxon>
        <taxon>Ecdysozoa</taxon>
        <taxon>Nematoda</taxon>
        <taxon>Chromadorea</taxon>
        <taxon>Rhabditida</taxon>
        <taxon>Rhabditina</taxon>
        <taxon>Rhabditomorpha</taxon>
        <taxon>Rhabditoidea</taxon>
        <taxon>Rhabditidae</taxon>
        <taxon>Peloderinae</taxon>
        <taxon>Caenorhabditis</taxon>
    </lineage>
</organism>
<keyword evidence="1" id="KW-0479">Metal-binding</keyword>
<comment type="caution">
    <text evidence="7">The sequence shown here is derived from an EMBL/GenBank/DDBJ whole genome shotgun (WGS) entry which is preliminary data.</text>
</comment>
<dbReference type="InterPro" id="IPR007529">
    <property type="entry name" value="Znf_HIT"/>
</dbReference>
<feature type="region of interest" description="Disordered" evidence="5">
    <location>
        <begin position="69"/>
        <end position="112"/>
    </location>
</feature>
<dbReference type="Proteomes" id="UP000835052">
    <property type="component" value="Unassembled WGS sequence"/>
</dbReference>
<keyword evidence="3" id="KW-0862">Zinc</keyword>
<dbReference type="InterPro" id="IPR039723">
    <property type="entry name" value="Vps71/ZNHIT1"/>
</dbReference>
<dbReference type="PROSITE" id="PS51083">
    <property type="entry name" value="ZF_HIT"/>
    <property type="match status" value="1"/>
</dbReference>
<keyword evidence="8" id="KW-1185">Reference proteome</keyword>
<dbReference type="EMBL" id="CAJGYM010000022">
    <property type="protein sequence ID" value="CAD6191648.1"/>
    <property type="molecule type" value="Genomic_DNA"/>
</dbReference>
<evidence type="ECO:0000256" key="1">
    <source>
        <dbReference type="ARBA" id="ARBA00022723"/>
    </source>
</evidence>